<name>A0AAV4AWJ7_9GAST</name>
<evidence type="ECO:0000313" key="2">
    <source>
        <dbReference type="Proteomes" id="UP000735302"/>
    </source>
</evidence>
<organism evidence="1 2">
    <name type="scientific">Plakobranchus ocellatus</name>
    <dbReference type="NCBI Taxonomy" id="259542"/>
    <lineage>
        <taxon>Eukaryota</taxon>
        <taxon>Metazoa</taxon>
        <taxon>Spiralia</taxon>
        <taxon>Lophotrochozoa</taxon>
        <taxon>Mollusca</taxon>
        <taxon>Gastropoda</taxon>
        <taxon>Heterobranchia</taxon>
        <taxon>Euthyneura</taxon>
        <taxon>Panpulmonata</taxon>
        <taxon>Sacoglossa</taxon>
        <taxon>Placobranchoidea</taxon>
        <taxon>Plakobranchidae</taxon>
        <taxon>Plakobranchus</taxon>
    </lineage>
</organism>
<sequence>MINTLSPTQNFLHYPVDINLLLHLGILLLLTENLKVVVKQFPKVRDVFIAWFHIWLLDLFRSQLPQDMHGSPLEQLELGETCWLLRHLHVSKEERIDATMPLLGLLTTETAKSRLEGSIKSLHQAIAHRIVG</sequence>
<protein>
    <submittedName>
        <fullName evidence="1">Uncharacterized protein</fullName>
    </submittedName>
</protein>
<gene>
    <name evidence="1" type="ORF">PoB_003867400</name>
</gene>
<dbReference type="Proteomes" id="UP000735302">
    <property type="component" value="Unassembled WGS sequence"/>
</dbReference>
<evidence type="ECO:0000313" key="1">
    <source>
        <dbReference type="EMBL" id="GFO12169.1"/>
    </source>
</evidence>
<proteinExistence type="predicted"/>
<reference evidence="1 2" key="1">
    <citation type="journal article" date="2021" name="Elife">
        <title>Chloroplast acquisition without the gene transfer in kleptoplastic sea slugs, Plakobranchus ocellatus.</title>
        <authorList>
            <person name="Maeda T."/>
            <person name="Takahashi S."/>
            <person name="Yoshida T."/>
            <person name="Shimamura S."/>
            <person name="Takaki Y."/>
            <person name="Nagai Y."/>
            <person name="Toyoda A."/>
            <person name="Suzuki Y."/>
            <person name="Arimoto A."/>
            <person name="Ishii H."/>
            <person name="Satoh N."/>
            <person name="Nishiyama T."/>
            <person name="Hasebe M."/>
            <person name="Maruyama T."/>
            <person name="Minagawa J."/>
            <person name="Obokata J."/>
            <person name="Shigenobu S."/>
        </authorList>
    </citation>
    <scope>NUCLEOTIDE SEQUENCE [LARGE SCALE GENOMIC DNA]</scope>
</reference>
<accession>A0AAV4AWJ7</accession>
<dbReference type="AlphaFoldDB" id="A0AAV4AWJ7"/>
<comment type="caution">
    <text evidence="1">The sequence shown here is derived from an EMBL/GenBank/DDBJ whole genome shotgun (WGS) entry which is preliminary data.</text>
</comment>
<keyword evidence="2" id="KW-1185">Reference proteome</keyword>
<dbReference type="EMBL" id="BLXT01004371">
    <property type="protein sequence ID" value="GFO12169.1"/>
    <property type="molecule type" value="Genomic_DNA"/>
</dbReference>